<dbReference type="Pfam" id="PF03704">
    <property type="entry name" value="BTAD"/>
    <property type="match status" value="1"/>
</dbReference>
<evidence type="ECO:0000259" key="8">
    <source>
        <dbReference type="SMART" id="SM01043"/>
    </source>
</evidence>
<dbReference type="STRING" id="910347.SAMN05421773_10356"/>
<dbReference type="Gene3D" id="1.25.40.10">
    <property type="entry name" value="Tetratricopeptide repeat domain"/>
    <property type="match status" value="2"/>
</dbReference>
<dbReference type="InterPro" id="IPR051677">
    <property type="entry name" value="AfsR-DnrI-RedD_regulator"/>
</dbReference>
<feature type="compositionally biased region" description="Pro residues" evidence="6">
    <location>
        <begin position="255"/>
        <end position="274"/>
    </location>
</feature>
<dbReference type="SMART" id="SM00862">
    <property type="entry name" value="Trans_reg_C"/>
    <property type="match status" value="1"/>
</dbReference>
<evidence type="ECO:0000256" key="5">
    <source>
        <dbReference type="ARBA" id="ARBA00023163"/>
    </source>
</evidence>
<dbReference type="SUPFAM" id="SSF46894">
    <property type="entry name" value="C-terminal effector domain of the bipartite response regulators"/>
    <property type="match status" value="1"/>
</dbReference>
<evidence type="ECO:0000313" key="9">
    <source>
        <dbReference type="EMBL" id="SFC35594.1"/>
    </source>
</evidence>
<keyword evidence="10" id="KW-1185">Reference proteome</keyword>
<feature type="domain" description="Bacterial transcriptional activator" evidence="8">
    <location>
        <begin position="89"/>
        <end position="231"/>
    </location>
</feature>
<dbReference type="RefSeq" id="WP_139238287.1">
    <property type="nucleotide sequence ID" value="NZ_FOLM01000003.1"/>
</dbReference>
<dbReference type="SUPFAM" id="SSF48452">
    <property type="entry name" value="TPR-like"/>
    <property type="match status" value="2"/>
</dbReference>
<gene>
    <name evidence="9" type="ORF">SAMN05421773_10356</name>
</gene>
<feature type="region of interest" description="Disordered" evidence="6">
    <location>
        <begin position="234"/>
        <end position="282"/>
    </location>
</feature>
<keyword evidence="5" id="KW-0804">Transcription</keyword>
<dbReference type="InterPro" id="IPR005158">
    <property type="entry name" value="BTAD"/>
</dbReference>
<reference evidence="9 10" key="1">
    <citation type="submission" date="2016-10" db="EMBL/GenBank/DDBJ databases">
        <authorList>
            <person name="de Groot N.N."/>
        </authorList>
    </citation>
    <scope>NUCLEOTIDE SEQUENCE [LARGE SCALE GENOMIC DNA]</scope>
    <source>
        <strain evidence="9 10">CGMCC 4.5739</strain>
    </source>
</reference>
<evidence type="ECO:0000313" key="10">
    <source>
        <dbReference type="Proteomes" id="UP000199207"/>
    </source>
</evidence>
<dbReference type="InterPro" id="IPR016032">
    <property type="entry name" value="Sig_transdc_resp-reg_C-effctor"/>
</dbReference>
<dbReference type="OrthoDB" id="5521887at2"/>
<sequence length="729" mass="78068">MDIRLLGPLELLDKGVRLPLAGPTQRLALAGLALCAGQTVSSDELARLLCSPRTAVHSAMARLRRALPEGAVETVPGGGYRLRSGRTAVDLARFEDALDRSRALAAEPAGRAEAAAVLAQALTLWRGTPLAGLPDDSPLVRRERPRLVDLELTAREEWFGLRLALGEHSVVLDELTDAVRLHPLRERFAVHLVLALFRCGRAKEALQTAREARHRLGRPARELRELARAVRHDDPRLLLPGPDPADGAAAAAVPPASPPPAAPVPAPVPAPAADPAPRELRWPPPEGAGVLPLLGIADVRTYSSSSTAAVAGCAPSHASRALEQLAAAGVTSVRGPGVFTLTDAGREAAVREAAKLPPEQHRRHLAGLACWYLGSLYRINVPLAVPGNYRVRYHDGADRFPQGRLFTSVDEALPWADAVLEDVLSLAVQLCVPEYDDGTELAGRPLSSFALEAVRALESYLAIRLRWRVQRRLNELVLAVAERRDDVFARAVALGQLGKVHALRGEGEEGMELLRRSEELFRSAGQRQEAVVALSNMVPCLGNSGRIAEAAEMARRALAEAGKLGMDDLQVTIQTNLGRCHLHLGNHAEARGLITESYAAAKLPYGRTHAAGVLAEYHLATGEFTEAARWAGRALGHAAEQPFDPYLVAKQRTWLAAALRGMGREAQARVEEMQAEALLEDLNTREHSRVRPLPPGVSLRGTDGAGVPGGAVLEGLHKQVTPAATDGGS</sequence>
<protein>
    <submittedName>
        <fullName evidence="9">DNA-binding transcriptional activator of the SARP family</fullName>
    </submittedName>
</protein>
<dbReference type="CDD" id="cd15831">
    <property type="entry name" value="BTAD"/>
    <property type="match status" value="1"/>
</dbReference>
<accession>A0A1I1IH54</accession>
<evidence type="ECO:0000256" key="4">
    <source>
        <dbReference type="ARBA" id="ARBA00023125"/>
    </source>
</evidence>
<dbReference type="EMBL" id="FOLM01000003">
    <property type="protein sequence ID" value="SFC35594.1"/>
    <property type="molecule type" value="Genomic_DNA"/>
</dbReference>
<dbReference type="SMART" id="SM01043">
    <property type="entry name" value="BTAD"/>
    <property type="match status" value="1"/>
</dbReference>
<evidence type="ECO:0000259" key="7">
    <source>
        <dbReference type="SMART" id="SM00862"/>
    </source>
</evidence>
<keyword evidence="4 9" id="KW-0238">DNA-binding</keyword>
<keyword evidence="3" id="KW-0805">Transcription regulation</keyword>
<dbReference type="GO" id="GO:0000160">
    <property type="term" value="P:phosphorelay signal transduction system"/>
    <property type="evidence" value="ECO:0007669"/>
    <property type="project" value="UniProtKB-KW"/>
</dbReference>
<proteinExistence type="inferred from homology"/>
<organism evidence="9 10">
    <name type="scientific">Streptomyces aidingensis</name>
    <dbReference type="NCBI Taxonomy" id="910347"/>
    <lineage>
        <taxon>Bacteria</taxon>
        <taxon>Bacillati</taxon>
        <taxon>Actinomycetota</taxon>
        <taxon>Actinomycetes</taxon>
        <taxon>Kitasatosporales</taxon>
        <taxon>Streptomycetaceae</taxon>
        <taxon>Streptomyces</taxon>
    </lineage>
</organism>
<evidence type="ECO:0000256" key="6">
    <source>
        <dbReference type="SAM" id="MobiDB-lite"/>
    </source>
</evidence>
<dbReference type="GO" id="GO:0003677">
    <property type="term" value="F:DNA binding"/>
    <property type="evidence" value="ECO:0007669"/>
    <property type="project" value="UniProtKB-KW"/>
</dbReference>
<evidence type="ECO:0000256" key="3">
    <source>
        <dbReference type="ARBA" id="ARBA00023015"/>
    </source>
</evidence>
<dbReference type="Gene3D" id="1.10.10.10">
    <property type="entry name" value="Winged helix-like DNA-binding domain superfamily/Winged helix DNA-binding domain"/>
    <property type="match status" value="1"/>
</dbReference>
<feature type="domain" description="OmpR/PhoB-type" evidence="7">
    <location>
        <begin position="15"/>
        <end position="82"/>
    </location>
</feature>
<dbReference type="Proteomes" id="UP000199207">
    <property type="component" value="Unassembled WGS sequence"/>
</dbReference>
<evidence type="ECO:0000256" key="2">
    <source>
        <dbReference type="ARBA" id="ARBA00023012"/>
    </source>
</evidence>
<dbReference type="PANTHER" id="PTHR35807:SF1">
    <property type="entry name" value="TRANSCRIPTIONAL REGULATOR REDD"/>
    <property type="match status" value="1"/>
</dbReference>
<dbReference type="GO" id="GO:0006355">
    <property type="term" value="P:regulation of DNA-templated transcription"/>
    <property type="evidence" value="ECO:0007669"/>
    <property type="project" value="InterPro"/>
</dbReference>
<name>A0A1I1IH54_9ACTN</name>
<evidence type="ECO:0000256" key="1">
    <source>
        <dbReference type="ARBA" id="ARBA00005820"/>
    </source>
</evidence>
<comment type="similarity">
    <text evidence="1">Belongs to the AfsR/DnrI/RedD regulatory family.</text>
</comment>
<feature type="compositionally biased region" description="Low complexity" evidence="6">
    <location>
        <begin position="244"/>
        <end position="254"/>
    </location>
</feature>
<dbReference type="PANTHER" id="PTHR35807">
    <property type="entry name" value="TRANSCRIPTIONAL REGULATOR REDD-RELATED"/>
    <property type="match status" value="1"/>
</dbReference>
<dbReference type="InterPro" id="IPR001867">
    <property type="entry name" value="OmpR/PhoB-type_DNA-bd"/>
</dbReference>
<dbReference type="InterPro" id="IPR011990">
    <property type="entry name" value="TPR-like_helical_dom_sf"/>
</dbReference>
<keyword evidence="2" id="KW-0902">Two-component regulatory system</keyword>
<dbReference type="AlphaFoldDB" id="A0A1I1IH54"/>
<dbReference type="InterPro" id="IPR036388">
    <property type="entry name" value="WH-like_DNA-bd_sf"/>
</dbReference>